<dbReference type="Pfam" id="PF09107">
    <property type="entry name" value="WHD_3rd_SelB"/>
    <property type="match status" value="1"/>
</dbReference>
<dbReference type="PROSITE" id="PS51722">
    <property type="entry name" value="G_TR_2"/>
    <property type="match status" value="1"/>
</dbReference>
<dbReference type="InterPro" id="IPR000795">
    <property type="entry name" value="T_Tr_GTP-bd_dom"/>
</dbReference>
<dbReference type="InterPro" id="IPR057335">
    <property type="entry name" value="Beta-barrel_SelB"/>
</dbReference>
<dbReference type="Pfam" id="PF09106">
    <property type="entry name" value="WHD_2nd_SelB"/>
    <property type="match status" value="1"/>
</dbReference>
<dbReference type="PRINTS" id="PR00315">
    <property type="entry name" value="ELONGATNFCT"/>
</dbReference>
<dbReference type="InterPro" id="IPR009000">
    <property type="entry name" value="Transl_B-barrel_sf"/>
</dbReference>
<gene>
    <name evidence="10" type="primary">selB</name>
    <name evidence="10" type="ORF">HMPREF9225_0041</name>
</gene>
<evidence type="ECO:0000259" key="9">
    <source>
        <dbReference type="PROSITE" id="PS51722"/>
    </source>
</evidence>
<evidence type="ECO:0000256" key="5">
    <source>
        <dbReference type="ARBA" id="ARBA00022917"/>
    </source>
</evidence>
<dbReference type="OrthoDB" id="9804504at2"/>
<reference evidence="10 11" key="1">
    <citation type="submission" date="2010-07" db="EMBL/GenBank/DDBJ databases">
        <authorList>
            <person name="Muzny D."/>
            <person name="Qin X."/>
            <person name="Deng J."/>
            <person name="Jiang H."/>
            <person name="Liu Y."/>
            <person name="Qu J."/>
            <person name="Song X.-Z."/>
            <person name="Zhang L."/>
            <person name="Thornton R."/>
            <person name="Coyle M."/>
            <person name="Francisco L."/>
            <person name="Jackson L."/>
            <person name="Javaid M."/>
            <person name="Korchina V."/>
            <person name="Kovar C."/>
            <person name="Mata R."/>
            <person name="Mathew T."/>
            <person name="Ngo R."/>
            <person name="Nguyen L."/>
            <person name="Nguyen N."/>
            <person name="Okwuonu G."/>
            <person name="Ongeri F."/>
            <person name="Pham C."/>
            <person name="Simmons D."/>
            <person name="Wilczek-Boney K."/>
            <person name="Hale W."/>
            <person name="Jakkamsetti A."/>
            <person name="Pham P."/>
            <person name="Ruth R."/>
            <person name="San Lucas F."/>
            <person name="Warren J."/>
            <person name="Zhang J."/>
            <person name="Zhao Z."/>
            <person name="Zhou C."/>
            <person name="Zhu D."/>
            <person name="Lee S."/>
            <person name="Bess C."/>
            <person name="Blankenburg K."/>
            <person name="Forbes L."/>
            <person name="Fu Q."/>
            <person name="Gubbala S."/>
            <person name="Hirani K."/>
            <person name="Jayaseelan J.C."/>
            <person name="Lara F."/>
            <person name="Munidasa M."/>
            <person name="Palculict T."/>
            <person name="Patil S."/>
            <person name="Pu L.-L."/>
            <person name="Saada N."/>
            <person name="Tang L."/>
            <person name="Weissenberger G."/>
            <person name="Zhu Y."/>
            <person name="Hemphill L."/>
            <person name="Shang Y."/>
            <person name="Youmans B."/>
            <person name="Ayvaz T."/>
            <person name="Ross M."/>
            <person name="Santibanez J."/>
            <person name="Aqrawi P."/>
            <person name="Gross S."/>
            <person name="Joshi V."/>
            <person name="Fowler G."/>
            <person name="Nazareth L."/>
            <person name="Reid J."/>
            <person name="Worley K."/>
            <person name="Petrosino J."/>
            <person name="Highlander S."/>
            <person name="Gibbs R."/>
        </authorList>
    </citation>
    <scope>NUCLEOTIDE SEQUENCE [LARGE SCALE GENOMIC DNA]</scope>
    <source>
        <strain evidence="10 11">ATCC BAA-1640</strain>
    </source>
</reference>
<dbReference type="NCBIfam" id="TIGR00231">
    <property type="entry name" value="small_GTP"/>
    <property type="match status" value="1"/>
</dbReference>
<dbReference type="CDD" id="cd15491">
    <property type="entry name" value="selB_III"/>
    <property type="match status" value="1"/>
</dbReference>
<dbReference type="STRING" id="862517.HMPREF9225_0041"/>
<dbReference type="InterPro" id="IPR036388">
    <property type="entry name" value="WH-like_DNA-bd_sf"/>
</dbReference>
<evidence type="ECO:0000256" key="8">
    <source>
        <dbReference type="ARBA" id="ARBA00031615"/>
    </source>
</evidence>
<dbReference type="SUPFAM" id="SSF50465">
    <property type="entry name" value="EF-Tu/eEF-1alpha/eIF2-gamma C-terminal domain"/>
    <property type="match status" value="1"/>
</dbReference>
<dbReference type="Pfam" id="PF00009">
    <property type="entry name" value="GTP_EFTU"/>
    <property type="match status" value="1"/>
</dbReference>
<proteinExistence type="predicted"/>
<evidence type="ECO:0000256" key="2">
    <source>
        <dbReference type="ARBA" id="ARBA00015953"/>
    </source>
</evidence>
<keyword evidence="5" id="KW-0648">Protein biosynthesis</keyword>
<dbReference type="PANTHER" id="PTHR43721">
    <property type="entry name" value="ELONGATION FACTOR TU-RELATED"/>
    <property type="match status" value="1"/>
</dbReference>
<dbReference type="InterPro" id="IPR015190">
    <property type="entry name" value="Elong_fac_SelB-wing-hlx_typ-2"/>
</dbReference>
<dbReference type="InterPro" id="IPR015191">
    <property type="entry name" value="SelB_WHD4"/>
</dbReference>
<keyword evidence="10" id="KW-0251">Elongation factor</keyword>
<protein>
    <recommendedName>
        <fullName evidence="2">Selenocysteine-specific elongation factor</fullName>
    </recommendedName>
    <alternativeName>
        <fullName evidence="8">SelB translation factor</fullName>
    </alternativeName>
</protein>
<dbReference type="PROSITE" id="PS00301">
    <property type="entry name" value="G_TR_1"/>
    <property type="match status" value="1"/>
</dbReference>
<dbReference type="PANTHER" id="PTHR43721:SF22">
    <property type="entry name" value="ELONGATION FACTOR TU, MITOCHONDRIAL"/>
    <property type="match status" value="1"/>
</dbReference>
<dbReference type="CDD" id="cd04171">
    <property type="entry name" value="SelB"/>
    <property type="match status" value="1"/>
</dbReference>
<dbReference type="InterPro" id="IPR004535">
    <property type="entry name" value="Transl_elong_SelB"/>
</dbReference>
<dbReference type="Gene3D" id="1.10.10.2770">
    <property type="match status" value="1"/>
</dbReference>
<comment type="function">
    <text evidence="7">Translation factor necessary for the incorporation of selenocysteine into proteins. It probably replaces EF-Tu for the insertion of selenocysteine directed by the UGA codon. SelB binds GTP and GDP.</text>
</comment>
<comment type="subcellular location">
    <subcellularLocation>
        <location evidence="1">Cytoplasm</location>
    </subcellularLocation>
</comment>
<dbReference type="EMBL" id="AEEH01000009">
    <property type="protein sequence ID" value="EFM26347.1"/>
    <property type="molecule type" value="Genomic_DNA"/>
</dbReference>
<sequence length="622" mass="71123">MRHIIIGTSGHIDHGKTTLIKALTGTSTDKLKEEQQRGISINLGFTYFDLPSGLRAGIIDVPGHERFVKNMLSGVVGMDLVLLIIAADDGVMPQTIEHADILEFMGVENLIFVVTKTGMVEPDMLNLVIADIRENFKHSRFKDSKIIPVDSLSRDGIDNLVEEIDKMVKDIPDVDLHKSARLNVDRSFSLKGIGTIVTGTLIEGKITKDTPLTLYPSEKEVKVRSIEVHDTPAEEAVKGQRTALNIINLKKDEIERGMVIAKTGSLTKTSLIDVKLSTSTHQDVTLKHFTRVRLFHGTKEIMARVIPLDKKEIAPGETQVVQLRLEEEIYAKIGDPFVIRLFSPMVTVGGGIILETFTKRHTFSDKTYLEELKKKELDPEYIIISYLKEHGYKGASYEDIYSYIGYEENYLKKILEEMIESKEIFYIGGVYVDKEMLIEFRDELQETLTEYHKENPFEKGINKEVLRAKLKYPLSTKFFADITSTEIIDKILKVDKTMVSLKGTKTELKGMEKQEFDRVMKIIKDEEPGLLKEPDAKSLFKNKKLIPLLSEEVKIIDGFVIRNEFFQEIIDKLMKHLEEKEKVTVAEFRDLIGFSRKNAIAILEYLDREKFTRRDGDFRYKY</sequence>
<name>E0NIQ2_9FIRM</name>
<keyword evidence="6" id="KW-0342">GTP-binding</keyword>
<keyword evidence="11" id="KW-1185">Reference proteome</keyword>
<dbReference type="GO" id="GO:0003723">
    <property type="term" value="F:RNA binding"/>
    <property type="evidence" value="ECO:0007669"/>
    <property type="project" value="InterPro"/>
</dbReference>
<evidence type="ECO:0000256" key="6">
    <source>
        <dbReference type="ARBA" id="ARBA00023134"/>
    </source>
</evidence>
<dbReference type="HOGENOM" id="CLU_023030_3_0_9"/>
<evidence type="ECO:0000313" key="11">
    <source>
        <dbReference type="Proteomes" id="UP000003280"/>
    </source>
</evidence>
<evidence type="ECO:0000256" key="7">
    <source>
        <dbReference type="ARBA" id="ARBA00025526"/>
    </source>
</evidence>
<evidence type="ECO:0000256" key="3">
    <source>
        <dbReference type="ARBA" id="ARBA00022490"/>
    </source>
</evidence>
<organism evidence="10 11">
    <name type="scientific">Peptoniphilus duerdenii ATCC BAA-1640</name>
    <dbReference type="NCBI Taxonomy" id="862517"/>
    <lineage>
        <taxon>Bacteria</taxon>
        <taxon>Bacillati</taxon>
        <taxon>Bacillota</taxon>
        <taxon>Tissierellia</taxon>
        <taxon>Tissierellales</taxon>
        <taxon>Peptoniphilaceae</taxon>
        <taxon>Peptoniphilus</taxon>
    </lineage>
</organism>
<feature type="domain" description="Tr-type G" evidence="9">
    <location>
        <begin position="1"/>
        <end position="173"/>
    </location>
</feature>
<dbReference type="Pfam" id="PF03144">
    <property type="entry name" value="GTP_EFTU_D2"/>
    <property type="match status" value="1"/>
</dbReference>
<dbReference type="CDD" id="cd03696">
    <property type="entry name" value="SelB_II"/>
    <property type="match status" value="1"/>
</dbReference>
<keyword evidence="4" id="KW-0547">Nucleotide-binding</keyword>
<dbReference type="Gene3D" id="1.10.10.10">
    <property type="entry name" value="Winged helix-like DNA-binding domain superfamily/Winged helix DNA-binding domain"/>
    <property type="match status" value="1"/>
</dbReference>
<dbReference type="GO" id="GO:0005525">
    <property type="term" value="F:GTP binding"/>
    <property type="evidence" value="ECO:0007669"/>
    <property type="project" value="UniProtKB-KW"/>
</dbReference>
<dbReference type="GO" id="GO:0001514">
    <property type="term" value="P:selenocysteine incorporation"/>
    <property type="evidence" value="ECO:0007669"/>
    <property type="project" value="InterPro"/>
</dbReference>
<dbReference type="InterPro" id="IPR009001">
    <property type="entry name" value="Transl_elong_EF1A/Init_IF2_C"/>
</dbReference>
<dbReference type="NCBIfam" id="TIGR00475">
    <property type="entry name" value="selB"/>
    <property type="match status" value="1"/>
</dbReference>
<dbReference type="InterPro" id="IPR050055">
    <property type="entry name" value="EF-Tu_GTPase"/>
</dbReference>
<dbReference type="SUPFAM" id="SSF52540">
    <property type="entry name" value="P-loop containing nucleoside triphosphate hydrolases"/>
    <property type="match status" value="1"/>
</dbReference>
<dbReference type="eggNOG" id="COG3276">
    <property type="taxonomic scope" value="Bacteria"/>
</dbReference>
<dbReference type="SUPFAM" id="SSF50447">
    <property type="entry name" value="Translation proteins"/>
    <property type="match status" value="1"/>
</dbReference>
<accession>E0NIQ2</accession>
<comment type="caution">
    <text evidence="10">The sequence shown here is derived from an EMBL/GenBank/DDBJ whole genome shotgun (WGS) entry which is preliminary data.</text>
</comment>
<dbReference type="InterPro" id="IPR031157">
    <property type="entry name" value="G_TR_CS"/>
</dbReference>
<dbReference type="InterPro" id="IPR004161">
    <property type="entry name" value="EFTu-like_2"/>
</dbReference>
<dbReference type="GO" id="GO:0005737">
    <property type="term" value="C:cytoplasm"/>
    <property type="evidence" value="ECO:0007669"/>
    <property type="project" value="UniProtKB-SubCell"/>
</dbReference>
<dbReference type="GO" id="GO:0003746">
    <property type="term" value="F:translation elongation factor activity"/>
    <property type="evidence" value="ECO:0007669"/>
    <property type="project" value="UniProtKB-KW"/>
</dbReference>
<evidence type="ECO:0000256" key="1">
    <source>
        <dbReference type="ARBA" id="ARBA00004496"/>
    </source>
</evidence>
<evidence type="ECO:0000313" key="10">
    <source>
        <dbReference type="EMBL" id="EFM26347.1"/>
    </source>
</evidence>
<dbReference type="InterPro" id="IPR027417">
    <property type="entry name" value="P-loop_NTPase"/>
</dbReference>
<keyword evidence="3" id="KW-0963">Cytoplasm</keyword>
<dbReference type="GO" id="GO:0003924">
    <property type="term" value="F:GTPase activity"/>
    <property type="evidence" value="ECO:0007669"/>
    <property type="project" value="InterPro"/>
</dbReference>
<dbReference type="Gene3D" id="3.40.50.300">
    <property type="entry name" value="P-loop containing nucleotide triphosphate hydrolases"/>
    <property type="match status" value="1"/>
</dbReference>
<evidence type="ECO:0000256" key="4">
    <source>
        <dbReference type="ARBA" id="ARBA00022741"/>
    </source>
</evidence>
<dbReference type="RefSeq" id="WP_008900877.1">
    <property type="nucleotide sequence ID" value="NZ_GL397071.1"/>
</dbReference>
<dbReference type="InterPro" id="IPR005225">
    <property type="entry name" value="Small_GTP-bd"/>
</dbReference>
<dbReference type="Gene3D" id="2.40.30.10">
    <property type="entry name" value="Translation factors"/>
    <property type="match status" value="1"/>
</dbReference>
<dbReference type="SUPFAM" id="SSF46785">
    <property type="entry name" value="Winged helix' DNA-binding domain"/>
    <property type="match status" value="2"/>
</dbReference>
<dbReference type="Proteomes" id="UP000003280">
    <property type="component" value="Unassembled WGS sequence"/>
</dbReference>
<dbReference type="Pfam" id="PF25461">
    <property type="entry name" value="Beta-barrel_SelB"/>
    <property type="match status" value="1"/>
</dbReference>
<dbReference type="InterPro" id="IPR036390">
    <property type="entry name" value="WH_DNA-bd_sf"/>
</dbReference>
<dbReference type="AlphaFoldDB" id="E0NIQ2"/>